<reference evidence="1 2" key="1">
    <citation type="submission" date="2023-09" db="EMBL/GenBank/DDBJ databases">
        <title>Pangenome analysis of Batrachochytrium dendrobatidis and related Chytrids.</title>
        <authorList>
            <person name="Yacoub M.N."/>
            <person name="Stajich J.E."/>
            <person name="James T.Y."/>
        </authorList>
    </citation>
    <scope>NUCLEOTIDE SEQUENCE [LARGE SCALE GENOMIC DNA]</scope>
    <source>
        <strain evidence="1 2">JEL0888</strain>
    </source>
</reference>
<name>A0ABR4N6U5_9FUNG</name>
<comment type="caution">
    <text evidence="1">The sequence shown here is derived from an EMBL/GenBank/DDBJ whole genome shotgun (WGS) entry which is preliminary data.</text>
</comment>
<organism evidence="1 2">
    <name type="scientific">Polyrhizophydium stewartii</name>
    <dbReference type="NCBI Taxonomy" id="2732419"/>
    <lineage>
        <taxon>Eukaryota</taxon>
        <taxon>Fungi</taxon>
        <taxon>Fungi incertae sedis</taxon>
        <taxon>Chytridiomycota</taxon>
        <taxon>Chytridiomycota incertae sedis</taxon>
        <taxon>Chytridiomycetes</taxon>
        <taxon>Rhizophydiales</taxon>
        <taxon>Rhizophydiales incertae sedis</taxon>
        <taxon>Polyrhizophydium</taxon>
    </lineage>
</organism>
<evidence type="ECO:0000313" key="1">
    <source>
        <dbReference type="EMBL" id="KAL2915210.1"/>
    </source>
</evidence>
<gene>
    <name evidence="1" type="ORF">HK105_205317</name>
</gene>
<evidence type="ECO:0000313" key="2">
    <source>
        <dbReference type="Proteomes" id="UP001527925"/>
    </source>
</evidence>
<dbReference type="EMBL" id="JADGIZ020000026">
    <property type="protein sequence ID" value="KAL2915210.1"/>
    <property type="molecule type" value="Genomic_DNA"/>
</dbReference>
<protein>
    <submittedName>
        <fullName evidence="1">Uncharacterized protein</fullName>
    </submittedName>
</protein>
<dbReference type="Proteomes" id="UP001527925">
    <property type="component" value="Unassembled WGS sequence"/>
</dbReference>
<sequence>MTWSQRLLAVDGVAQPSTPTLCDAYKVYRLKTLMPRIHHISEQLPLTLFQHALVQMQQALRRFKRCVHSRIRPPHAYVNRPHTLNAFQTFRHERVQEAHQRVLQCLFYIVHALGDTAMSSRAYLKRLTHDERAMLSGTYSERTMFSALALALRFHLRDVDMPSEALVTRAVVLKSAYHALVAVVCARSSACVLPPYTDMVAIARDFDAAWVDFEAMLWEEAHVSQYGGRLPEQHDNTDMFQVLLMETALRAVQHGLLALAAVEAADPVAILAVPRLAIVCGLVHMPECVQLSHTTLGFRWFKRFAREMEGIRASLAGMRPAALRALELKCAGVDDSVIRAGGVSADVFAGLGADADPRACAMCGNIYLAASDDGSETEFASCGGGSSTPETAAAWLHFQSSDEYRAQVAADWPSICDQFRSICALADDLQAGKRAREFSALIGRVFRSFEDSLDAE</sequence>
<keyword evidence="2" id="KW-1185">Reference proteome</keyword>
<proteinExistence type="predicted"/>
<accession>A0ABR4N6U5</accession>